<gene>
    <name evidence="2" type="ORF">DSLASN_45100</name>
</gene>
<feature type="compositionally biased region" description="Polar residues" evidence="1">
    <location>
        <begin position="39"/>
        <end position="53"/>
    </location>
</feature>
<proteinExistence type="predicted"/>
<keyword evidence="3" id="KW-1185">Reference proteome</keyword>
<evidence type="ECO:0000313" key="3">
    <source>
        <dbReference type="Proteomes" id="UP001320148"/>
    </source>
</evidence>
<evidence type="ECO:0000256" key="1">
    <source>
        <dbReference type="SAM" id="MobiDB-lite"/>
    </source>
</evidence>
<reference evidence="2 3" key="1">
    <citation type="submission" date="2021-02" db="EMBL/GenBank/DDBJ databases">
        <title>Complete genome of Desulfoluna sp. strain ASN36.</title>
        <authorList>
            <person name="Takahashi A."/>
            <person name="Kojima H."/>
            <person name="Fukui M."/>
        </authorList>
    </citation>
    <scope>NUCLEOTIDE SEQUENCE [LARGE SCALE GENOMIC DNA]</scope>
    <source>
        <strain evidence="2 3">ASN36</strain>
    </source>
</reference>
<dbReference type="Proteomes" id="UP001320148">
    <property type="component" value="Chromosome"/>
</dbReference>
<sequence>MAFTQHESAFVMHFNPPDKHRRQQAMESPPIGTLETPHTDLSSMPTQPKASTQ</sequence>
<accession>A0ABM7PNU2</accession>
<dbReference type="EMBL" id="AP024488">
    <property type="protein sequence ID" value="BCS98878.1"/>
    <property type="molecule type" value="Genomic_DNA"/>
</dbReference>
<protein>
    <submittedName>
        <fullName evidence="2">Uncharacterized protein</fullName>
    </submittedName>
</protein>
<name>A0ABM7PNU2_9BACT</name>
<organism evidence="2 3">
    <name type="scientific">Desulfoluna limicola</name>
    <dbReference type="NCBI Taxonomy" id="2810562"/>
    <lineage>
        <taxon>Bacteria</taxon>
        <taxon>Pseudomonadati</taxon>
        <taxon>Thermodesulfobacteriota</taxon>
        <taxon>Desulfobacteria</taxon>
        <taxon>Desulfobacterales</taxon>
        <taxon>Desulfolunaceae</taxon>
        <taxon>Desulfoluna</taxon>
    </lineage>
</organism>
<evidence type="ECO:0000313" key="2">
    <source>
        <dbReference type="EMBL" id="BCS98878.1"/>
    </source>
</evidence>
<feature type="region of interest" description="Disordered" evidence="1">
    <location>
        <begin position="1"/>
        <end position="53"/>
    </location>
</feature>